<organism evidence="2">
    <name type="scientific">Glycine max</name>
    <name type="common">Soybean</name>
    <name type="synonym">Glycine hispida</name>
    <dbReference type="NCBI Taxonomy" id="3847"/>
    <lineage>
        <taxon>Eukaryota</taxon>
        <taxon>Viridiplantae</taxon>
        <taxon>Streptophyta</taxon>
        <taxon>Embryophyta</taxon>
        <taxon>Tracheophyta</taxon>
        <taxon>Spermatophyta</taxon>
        <taxon>Magnoliopsida</taxon>
        <taxon>eudicotyledons</taxon>
        <taxon>Gunneridae</taxon>
        <taxon>Pentapetalae</taxon>
        <taxon>rosids</taxon>
        <taxon>fabids</taxon>
        <taxon>Fabales</taxon>
        <taxon>Fabaceae</taxon>
        <taxon>Papilionoideae</taxon>
        <taxon>50 kb inversion clade</taxon>
        <taxon>NPAAA clade</taxon>
        <taxon>indigoferoid/millettioid clade</taxon>
        <taxon>Phaseoleae</taxon>
        <taxon>Glycine</taxon>
        <taxon>Glycine subgen. Soja</taxon>
    </lineage>
</organism>
<keyword evidence="1" id="KW-0812">Transmembrane</keyword>
<evidence type="ECO:0000256" key="1">
    <source>
        <dbReference type="SAM" id="Phobius"/>
    </source>
</evidence>
<keyword evidence="1" id="KW-1133">Transmembrane helix</keyword>
<protein>
    <submittedName>
        <fullName evidence="2">Uncharacterized protein</fullName>
    </submittedName>
</protein>
<reference evidence="2" key="1">
    <citation type="submission" date="2009-08" db="EMBL/GenBank/DDBJ databases">
        <authorList>
            <person name="Cheung F."/>
            <person name="Xiao Y."/>
            <person name="Chan A."/>
            <person name="Moskal W."/>
            <person name="Town C.D."/>
        </authorList>
    </citation>
    <scope>NUCLEOTIDE SEQUENCE</scope>
</reference>
<feature type="transmembrane region" description="Helical" evidence="1">
    <location>
        <begin position="19"/>
        <end position="40"/>
    </location>
</feature>
<dbReference type="EMBL" id="BT092705">
    <property type="protein sequence ID" value="ACU17015.1"/>
    <property type="molecule type" value="mRNA"/>
</dbReference>
<feature type="transmembrane region" description="Helical" evidence="1">
    <location>
        <begin position="46"/>
        <end position="77"/>
    </location>
</feature>
<proteinExistence type="evidence at transcript level"/>
<dbReference type="AlphaFoldDB" id="C6T5J3"/>
<sequence length="121" mass="14187">MTCYCSQTSESTNSTSIWVLFRTLNIIVCGHVGVICFVELDKLLNLLIWIFLLIIIFLLVIFFALVFLVFLLLLWLLCRPNSYNFWVPSFSQFAHHIDRVYFTHDSQFLLLHVHGDRIDAC</sequence>
<name>C6T5J3_SOYBN</name>
<keyword evidence="1" id="KW-0472">Membrane</keyword>
<evidence type="ECO:0000313" key="2">
    <source>
        <dbReference type="EMBL" id="ACU17015.1"/>
    </source>
</evidence>
<accession>C6T5J3</accession>